<reference evidence="1" key="1">
    <citation type="journal article" date="2021" name="Nat. Commun.">
        <title>Genetic determinants of endophytism in the Arabidopsis root mycobiome.</title>
        <authorList>
            <person name="Mesny F."/>
            <person name="Miyauchi S."/>
            <person name="Thiergart T."/>
            <person name="Pickel B."/>
            <person name="Atanasova L."/>
            <person name="Karlsson M."/>
            <person name="Huettel B."/>
            <person name="Barry K.W."/>
            <person name="Haridas S."/>
            <person name="Chen C."/>
            <person name="Bauer D."/>
            <person name="Andreopoulos W."/>
            <person name="Pangilinan J."/>
            <person name="LaButti K."/>
            <person name="Riley R."/>
            <person name="Lipzen A."/>
            <person name="Clum A."/>
            <person name="Drula E."/>
            <person name="Henrissat B."/>
            <person name="Kohler A."/>
            <person name="Grigoriev I.V."/>
            <person name="Martin F.M."/>
            <person name="Hacquard S."/>
        </authorList>
    </citation>
    <scope>NUCLEOTIDE SEQUENCE</scope>
    <source>
        <strain evidence="1">MPI-CAGE-CH-0243</strain>
    </source>
</reference>
<dbReference type="EMBL" id="JAGMWT010000009">
    <property type="protein sequence ID" value="KAH7122218.1"/>
    <property type="molecule type" value="Genomic_DNA"/>
</dbReference>
<sequence>MPALAKQVSAAEVTKSQDVKKTPVHYPFWFGGSASCFAACFTHPLDLSMCSSP</sequence>
<organism evidence="1 2">
    <name type="scientific">Dendryphion nanum</name>
    <dbReference type="NCBI Taxonomy" id="256645"/>
    <lineage>
        <taxon>Eukaryota</taxon>
        <taxon>Fungi</taxon>
        <taxon>Dikarya</taxon>
        <taxon>Ascomycota</taxon>
        <taxon>Pezizomycotina</taxon>
        <taxon>Dothideomycetes</taxon>
        <taxon>Pleosporomycetidae</taxon>
        <taxon>Pleosporales</taxon>
        <taxon>Torulaceae</taxon>
        <taxon>Dendryphion</taxon>
    </lineage>
</organism>
<comment type="caution">
    <text evidence="1">The sequence shown here is derived from an EMBL/GenBank/DDBJ whole genome shotgun (WGS) entry which is preliminary data.</text>
</comment>
<dbReference type="Proteomes" id="UP000700596">
    <property type="component" value="Unassembled WGS sequence"/>
</dbReference>
<proteinExistence type="predicted"/>
<accession>A0A9P9DMY8</accession>
<dbReference type="AlphaFoldDB" id="A0A9P9DMY8"/>
<dbReference type="OrthoDB" id="448427at2759"/>
<gene>
    <name evidence="1" type="ORF">B0J11DRAFT_530941</name>
</gene>
<name>A0A9P9DMY8_9PLEO</name>
<protein>
    <submittedName>
        <fullName evidence="1">Uncharacterized protein</fullName>
    </submittedName>
</protein>
<keyword evidence="2" id="KW-1185">Reference proteome</keyword>
<evidence type="ECO:0000313" key="2">
    <source>
        <dbReference type="Proteomes" id="UP000700596"/>
    </source>
</evidence>
<evidence type="ECO:0000313" key="1">
    <source>
        <dbReference type="EMBL" id="KAH7122218.1"/>
    </source>
</evidence>